<reference evidence="7" key="1">
    <citation type="submission" date="2020-09" db="EMBL/GenBank/DDBJ databases">
        <title>Rhizobia associated with sainfoin plants.</title>
        <authorList>
            <person name="Asharfi S."/>
            <person name="Kuzmanovic N."/>
            <person name="Bunk B."/>
            <person name="Sproeer C."/>
            <person name="Becker M."/>
            <person name="Thuenen T."/>
        </authorList>
    </citation>
    <scope>NUCLEOTIDE SEQUENCE</scope>
    <source>
        <strain evidence="7">OM4</strain>
    </source>
</reference>
<dbReference type="SUPFAM" id="SSF50998">
    <property type="entry name" value="Quinoprotein alcohol dehydrogenase-like"/>
    <property type="match status" value="1"/>
</dbReference>
<protein>
    <submittedName>
        <fullName evidence="7">PQQ-binding-like beta-propeller repeat protein</fullName>
    </submittedName>
</protein>
<sequence>MRRILLAVVVLALLGVAAGAAIYKMFPAQMAKYGGMAFNFYRSFDAPKGTLATEANPEHQGGSTAKAPRSNGTPQAPAAGADWPSYNRTVTSDRYSPLTQITPGNVGQMKVLCTYDTGVLTVFETGLIMVDGALIGTTEFDIFSLDPATCAENWRTHEDIPPSILGVNRGAAYWDGMLFRGTQDGQVLAYDFKTGKRLWQTTIADPSIGETVPAAPIAWDGMVYVGQAGGDYKGVKGRMYGLDAKTGKIVWEFYLVPYQEGDLVRGPLGKSPRTEATWNTKPGIPISGGAVWTSTTLDPETGSLYVPGGNPAPDFAVGVREGVAGEAANLYSGSVVILDAKTGDYRDHYDISPDDWHDWDVSNPPILVRTQGGKDLVVVTPKDGHVYGIDRATGERLYRVPATTIENVEAPFVVGKSVRFCPGSVGGAEWNSPAYDPATNLVLVGEVDWCYAVTLEDRHKLETAPMGVPWSGMSALNPFNDFGHPLEGDEDWHGWVYAIDADTGQWAWRAKLNYPVLSGMTPTAGGVVFFGDVDGNFYALNAATGEKLWGEHIGGGIGGGVITYTADDKQKVAVAAGFTSPMWPTKVVKAKVVVLGLDGAEASP</sequence>
<evidence type="ECO:0000313" key="7">
    <source>
        <dbReference type="EMBL" id="UVC13372.1"/>
    </source>
</evidence>
<feature type="domain" description="Pyrrolo-quinoline quinone repeat" evidence="6">
    <location>
        <begin position="494"/>
        <end position="556"/>
    </location>
</feature>
<evidence type="ECO:0000256" key="1">
    <source>
        <dbReference type="ARBA" id="ARBA00001931"/>
    </source>
</evidence>
<organism evidence="7 8">
    <name type="scientific">Mesorhizobium onobrychidis</name>
    <dbReference type="NCBI Taxonomy" id="2775404"/>
    <lineage>
        <taxon>Bacteria</taxon>
        <taxon>Pseudomonadati</taxon>
        <taxon>Pseudomonadota</taxon>
        <taxon>Alphaproteobacteria</taxon>
        <taxon>Hyphomicrobiales</taxon>
        <taxon>Phyllobacteriaceae</taxon>
        <taxon>Mesorhizobium</taxon>
    </lineage>
</organism>
<dbReference type="InterPro" id="IPR018391">
    <property type="entry name" value="PQQ_b-propeller_rpt"/>
</dbReference>
<evidence type="ECO:0000259" key="6">
    <source>
        <dbReference type="Pfam" id="PF13360"/>
    </source>
</evidence>
<gene>
    <name evidence="7" type="ORF">IHQ72_21925</name>
</gene>
<keyword evidence="8" id="KW-1185">Reference proteome</keyword>
<dbReference type="SMART" id="SM00564">
    <property type="entry name" value="PQQ"/>
    <property type="match status" value="5"/>
</dbReference>
<dbReference type="InterPro" id="IPR002372">
    <property type="entry name" value="PQQ_rpt_dom"/>
</dbReference>
<feature type="domain" description="Pyrrolo-quinoline quinone repeat" evidence="5">
    <location>
        <begin position="83"/>
        <end position="406"/>
    </location>
</feature>
<dbReference type="RefSeq" id="WP_258117229.1">
    <property type="nucleotide sequence ID" value="NZ_CP062229.1"/>
</dbReference>
<evidence type="ECO:0000256" key="2">
    <source>
        <dbReference type="ARBA" id="ARBA00008156"/>
    </source>
</evidence>
<dbReference type="PANTHER" id="PTHR32303:SF10">
    <property type="entry name" value="OUTER MEMBRANE PROTEIN ASSEMBLY FACTOR BAMB"/>
    <property type="match status" value="1"/>
</dbReference>
<evidence type="ECO:0000256" key="3">
    <source>
        <dbReference type="ARBA" id="ARBA00023002"/>
    </source>
</evidence>
<keyword evidence="3" id="KW-0560">Oxidoreductase</keyword>
<dbReference type="InterPro" id="IPR011047">
    <property type="entry name" value="Quinoprotein_ADH-like_sf"/>
</dbReference>
<dbReference type="Pfam" id="PF01011">
    <property type="entry name" value="PQQ"/>
    <property type="match status" value="1"/>
</dbReference>
<feature type="region of interest" description="Disordered" evidence="4">
    <location>
        <begin position="51"/>
        <end position="86"/>
    </location>
</feature>
<name>A0ABY5QRN1_9HYPH</name>
<evidence type="ECO:0000259" key="5">
    <source>
        <dbReference type="Pfam" id="PF01011"/>
    </source>
</evidence>
<dbReference type="Proteomes" id="UP001058098">
    <property type="component" value="Chromosome"/>
</dbReference>
<accession>A0ABY5QRN1</accession>
<dbReference type="Gene3D" id="2.140.10.10">
    <property type="entry name" value="Quinoprotein alcohol dehydrogenase-like superfamily"/>
    <property type="match status" value="1"/>
</dbReference>
<dbReference type="EMBL" id="CP062229">
    <property type="protein sequence ID" value="UVC13372.1"/>
    <property type="molecule type" value="Genomic_DNA"/>
</dbReference>
<evidence type="ECO:0000256" key="4">
    <source>
        <dbReference type="SAM" id="MobiDB-lite"/>
    </source>
</evidence>
<dbReference type="Pfam" id="PF13360">
    <property type="entry name" value="PQQ_2"/>
    <property type="match status" value="1"/>
</dbReference>
<dbReference type="PANTHER" id="PTHR32303">
    <property type="entry name" value="QUINOPROTEIN ALCOHOL DEHYDROGENASE (CYTOCHROME C)"/>
    <property type="match status" value="1"/>
</dbReference>
<comment type="similarity">
    <text evidence="2">Belongs to the bacterial PQQ dehydrogenase family.</text>
</comment>
<evidence type="ECO:0000313" key="8">
    <source>
        <dbReference type="Proteomes" id="UP001058098"/>
    </source>
</evidence>
<comment type="cofactor">
    <cofactor evidence="1">
        <name>pyrroloquinoline quinone</name>
        <dbReference type="ChEBI" id="CHEBI:58442"/>
    </cofactor>
</comment>
<proteinExistence type="inferred from homology"/>